<dbReference type="PROSITE" id="PS00626">
    <property type="entry name" value="RCC1_2"/>
    <property type="match status" value="1"/>
</dbReference>
<keyword evidence="3" id="KW-1185">Reference proteome</keyword>
<dbReference type="RefSeq" id="XP_003141980.1">
    <property type="nucleotide sequence ID" value="XM_003141932.2"/>
</dbReference>
<dbReference type="eggNOG" id="KOG1426">
    <property type="taxonomic scope" value="Eukaryota"/>
</dbReference>
<proteinExistence type="predicted"/>
<dbReference type="Pfam" id="PF13540">
    <property type="entry name" value="RCC1_2"/>
    <property type="match status" value="2"/>
</dbReference>
<evidence type="ECO:0000313" key="3">
    <source>
        <dbReference type="Proteomes" id="UP000095285"/>
    </source>
</evidence>
<feature type="repeat" description="RCC1" evidence="1">
    <location>
        <begin position="257"/>
        <end position="308"/>
    </location>
</feature>
<reference evidence="4" key="2">
    <citation type="submission" date="2016-11" db="UniProtKB">
        <authorList>
            <consortium name="WormBaseParasite"/>
        </authorList>
    </citation>
    <scope>IDENTIFICATION</scope>
</reference>
<dbReference type="STRING" id="7209.A0A1I7W1R0"/>
<name>A0A1I7W1R0_LOALO</name>
<feature type="repeat" description="RCC1" evidence="1">
    <location>
        <begin position="205"/>
        <end position="256"/>
    </location>
</feature>
<dbReference type="OrthoDB" id="5370059at2759"/>
<dbReference type="KEGG" id="loa:LOAG_06396"/>
<dbReference type="PANTHER" id="PTHR46849:SF1">
    <property type="entry name" value="RCC1 DOMAIN-CONTAINING PROTEIN 1"/>
    <property type="match status" value="1"/>
</dbReference>
<accession>A0A1I7W1R0</accession>
<dbReference type="EMBL" id="JH712104">
    <property type="protein sequence ID" value="EFO22087.1"/>
    <property type="molecule type" value="Genomic_DNA"/>
</dbReference>
<dbReference type="InterPro" id="IPR052830">
    <property type="entry name" value="RCC1_domain-containing"/>
</dbReference>
<evidence type="ECO:0000313" key="2">
    <source>
        <dbReference type="EMBL" id="EFO22087.1"/>
    </source>
</evidence>
<accession>A0A1S0TYI0</accession>
<dbReference type="PROSITE" id="PS50012">
    <property type="entry name" value="RCC1_3"/>
    <property type="match status" value="2"/>
</dbReference>
<dbReference type="SUPFAM" id="SSF50985">
    <property type="entry name" value="RCC1/BLIP-II"/>
    <property type="match status" value="1"/>
</dbReference>
<dbReference type="Gene3D" id="2.130.10.30">
    <property type="entry name" value="Regulator of chromosome condensation 1/beta-lactamase-inhibitor protein II"/>
    <property type="match status" value="1"/>
</dbReference>
<dbReference type="PRINTS" id="PR00633">
    <property type="entry name" value="RCCNDNSATION"/>
</dbReference>
<dbReference type="WBParaSite" id="EN70_8699">
    <property type="protein sequence ID" value="EN70_8699"/>
    <property type="gene ID" value="EN70_8699"/>
</dbReference>
<reference evidence="2 3" key="1">
    <citation type="submission" date="2012-04" db="EMBL/GenBank/DDBJ databases">
        <title>The Genome Sequence of Loa loa.</title>
        <authorList>
            <consortium name="The Broad Institute Genome Sequencing Platform"/>
            <consortium name="Broad Institute Genome Sequencing Center for Infectious Disease"/>
            <person name="Nutman T.B."/>
            <person name="Fink D.L."/>
            <person name="Russ C."/>
            <person name="Young S."/>
            <person name="Zeng Q."/>
            <person name="Gargeya S."/>
            <person name="Alvarado L."/>
            <person name="Berlin A."/>
            <person name="Chapman S.B."/>
            <person name="Chen Z."/>
            <person name="Freedman E."/>
            <person name="Gellesch M."/>
            <person name="Goldberg J."/>
            <person name="Griggs A."/>
            <person name="Gujja S."/>
            <person name="Heilman E.R."/>
            <person name="Heiman D."/>
            <person name="Howarth C."/>
            <person name="Mehta T."/>
            <person name="Neiman D."/>
            <person name="Pearson M."/>
            <person name="Roberts A."/>
            <person name="Saif S."/>
            <person name="Shea T."/>
            <person name="Shenoy N."/>
            <person name="Sisk P."/>
            <person name="Stolte C."/>
            <person name="Sykes S."/>
            <person name="White J."/>
            <person name="Yandava C."/>
            <person name="Haas B."/>
            <person name="Henn M.R."/>
            <person name="Nusbaum C."/>
            <person name="Birren B."/>
        </authorList>
    </citation>
    <scope>NUCLEOTIDE SEQUENCE [LARGE SCALE GENOMIC DNA]</scope>
</reference>
<gene>
    <name evidence="2 4" type="ORF">LOAG_06396</name>
</gene>
<dbReference type="Proteomes" id="UP000095285">
    <property type="component" value="Unassembled WGS sequence"/>
</dbReference>
<dbReference type="GeneID" id="9943812"/>
<dbReference type="InterPro" id="IPR000408">
    <property type="entry name" value="Reg_chr_condens"/>
</dbReference>
<sequence>MEKGTVDENCEIFAAYFGTIEIRHNVTKSRVTLRNYLLQKISQFQVDGTIKDLCHTHNYIFALALSHHRLYILRIDSFFVYSLNLNAIPENPKFEHLVNVIVETEPMHEKVDSNDSQIPELAHCEIQQSEERIKSKLSQAEDFLICATSRSCFLARNRVPCEPSLYRIFTDNKTDDFQLLQFGSVEPIRQLSAGNDHILILTVNGMVYSMGTGSRGELGHCNLKCEQHPKIVECLTPLTVIKVACGRWHSAALTDDGDVYLWGWNNFGQLGDCCEIGEILDVPTPLDILEIIVDIAAHGNGTWLRRADHRVLTLGSTTMI</sequence>
<dbReference type="InterPro" id="IPR009091">
    <property type="entry name" value="RCC1/BLIP-II"/>
</dbReference>
<evidence type="ECO:0000313" key="4">
    <source>
        <dbReference type="WBParaSite" id="EN70_8699"/>
    </source>
</evidence>
<organism evidence="3 4">
    <name type="scientific">Loa loa</name>
    <name type="common">Eye worm</name>
    <name type="synonym">Filaria loa</name>
    <dbReference type="NCBI Taxonomy" id="7209"/>
    <lineage>
        <taxon>Eukaryota</taxon>
        <taxon>Metazoa</taxon>
        <taxon>Ecdysozoa</taxon>
        <taxon>Nematoda</taxon>
        <taxon>Chromadorea</taxon>
        <taxon>Rhabditida</taxon>
        <taxon>Spirurina</taxon>
        <taxon>Spiruromorpha</taxon>
        <taxon>Filarioidea</taxon>
        <taxon>Onchocercidae</taxon>
        <taxon>Loa</taxon>
    </lineage>
</organism>
<dbReference type="CTD" id="9943812"/>
<evidence type="ECO:0000256" key="1">
    <source>
        <dbReference type="PROSITE-ProRule" id="PRU00235"/>
    </source>
</evidence>
<dbReference type="PANTHER" id="PTHR46849">
    <property type="entry name" value="RCC1 DOMAIN-CONTAINING PROTEIN 1"/>
    <property type="match status" value="1"/>
</dbReference>
<dbReference type="OMA" id="VEDFLIC"/>
<dbReference type="AlphaFoldDB" id="A0A1I7W1R0"/>
<protein>
    <submittedName>
        <fullName evidence="4">RCC1 domain-containing protein 1</fullName>
    </submittedName>
</protein>